<dbReference type="VEuPathDB" id="FungiDB:A1O7_02157"/>
<dbReference type="PANTHER" id="PTHR47843:SF5">
    <property type="entry name" value="BTB_POZ DOMAIN PROTEIN"/>
    <property type="match status" value="1"/>
</dbReference>
<keyword evidence="3" id="KW-1185">Reference proteome</keyword>
<dbReference type="Gene3D" id="3.30.710.10">
    <property type="entry name" value="Potassium Channel Kv1.1, Chain A"/>
    <property type="match status" value="1"/>
</dbReference>
<dbReference type="InterPro" id="IPR011333">
    <property type="entry name" value="SKP1/BTB/POZ_sf"/>
</dbReference>
<reference evidence="2 3" key="1">
    <citation type="submission" date="2013-03" db="EMBL/GenBank/DDBJ databases">
        <title>The Genome Sequence of Cladophialophora yegresii CBS 114405.</title>
        <authorList>
            <consortium name="The Broad Institute Genomics Platform"/>
            <person name="Cuomo C."/>
            <person name="de Hoog S."/>
            <person name="Gorbushina A."/>
            <person name="Walker B."/>
            <person name="Young S.K."/>
            <person name="Zeng Q."/>
            <person name="Gargeya S."/>
            <person name="Fitzgerald M."/>
            <person name="Haas B."/>
            <person name="Abouelleil A."/>
            <person name="Allen A.W."/>
            <person name="Alvarado L."/>
            <person name="Arachchi H.M."/>
            <person name="Berlin A.M."/>
            <person name="Chapman S.B."/>
            <person name="Gainer-Dewar J."/>
            <person name="Goldberg J."/>
            <person name="Griggs A."/>
            <person name="Gujja S."/>
            <person name="Hansen M."/>
            <person name="Howarth C."/>
            <person name="Imamovic A."/>
            <person name="Ireland A."/>
            <person name="Larimer J."/>
            <person name="McCowan C."/>
            <person name="Murphy C."/>
            <person name="Pearson M."/>
            <person name="Poon T.W."/>
            <person name="Priest M."/>
            <person name="Roberts A."/>
            <person name="Saif S."/>
            <person name="Shea T."/>
            <person name="Sisk P."/>
            <person name="Sykes S."/>
            <person name="Wortman J."/>
            <person name="Nusbaum C."/>
            <person name="Birren B."/>
        </authorList>
    </citation>
    <scope>NUCLEOTIDE SEQUENCE [LARGE SCALE GENOMIC DNA]</scope>
    <source>
        <strain evidence="2 3">CBS 114405</strain>
    </source>
</reference>
<dbReference type="SUPFAM" id="SSF54695">
    <property type="entry name" value="POZ domain"/>
    <property type="match status" value="1"/>
</dbReference>
<protein>
    <recommendedName>
        <fullName evidence="1">BTB domain-containing protein</fullName>
    </recommendedName>
</protein>
<dbReference type="EMBL" id="AMGW01000002">
    <property type="protein sequence ID" value="EXJ61728.1"/>
    <property type="molecule type" value="Genomic_DNA"/>
</dbReference>
<dbReference type="eggNOG" id="ENOG502SQDU">
    <property type="taxonomic scope" value="Eukaryota"/>
</dbReference>
<gene>
    <name evidence="2" type="ORF">A1O7_02157</name>
</gene>
<evidence type="ECO:0000259" key="1">
    <source>
        <dbReference type="PROSITE" id="PS50097"/>
    </source>
</evidence>
<accession>W9W188</accession>
<dbReference type="AlphaFoldDB" id="W9W188"/>
<evidence type="ECO:0000313" key="2">
    <source>
        <dbReference type="EMBL" id="EXJ61728.1"/>
    </source>
</evidence>
<evidence type="ECO:0000313" key="3">
    <source>
        <dbReference type="Proteomes" id="UP000019473"/>
    </source>
</evidence>
<dbReference type="HOGENOM" id="CLU_057752_2_0_1"/>
<dbReference type="PROSITE" id="PS50097">
    <property type="entry name" value="BTB"/>
    <property type="match status" value="1"/>
</dbReference>
<dbReference type="PANTHER" id="PTHR47843">
    <property type="entry name" value="BTB DOMAIN-CONTAINING PROTEIN-RELATED"/>
    <property type="match status" value="1"/>
</dbReference>
<dbReference type="OrthoDB" id="6359816at2759"/>
<dbReference type="InterPro" id="IPR000210">
    <property type="entry name" value="BTB/POZ_dom"/>
</dbReference>
<feature type="domain" description="BTB" evidence="1">
    <location>
        <begin position="20"/>
        <end position="87"/>
    </location>
</feature>
<dbReference type="GeneID" id="19176767"/>
<comment type="caution">
    <text evidence="2">The sequence shown here is derived from an EMBL/GenBank/DDBJ whole genome shotgun (WGS) entry which is preliminary data.</text>
</comment>
<organism evidence="2 3">
    <name type="scientific">Cladophialophora yegresii CBS 114405</name>
    <dbReference type="NCBI Taxonomy" id="1182544"/>
    <lineage>
        <taxon>Eukaryota</taxon>
        <taxon>Fungi</taxon>
        <taxon>Dikarya</taxon>
        <taxon>Ascomycota</taxon>
        <taxon>Pezizomycotina</taxon>
        <taxon>Eurotiomycetes</taxon>
        <taxon>Chaetothyriomycetidae</taxon>
        <taxon>Chaetothyriales</taxon>
        <taxon>Herpotrichiellaceae</taxon>
        <taxon>Cladophialophora</taxon>
    </lineage>
</organism>
<dbReference type="CDD" id="cd18186">
    <property type="entry name" value="BTB_POZ_ZBTB_KLHL-like"/>
    <property type="match status" value="1"/>
</dbReference>
<name>W9W188_9EURO</name>
<proteinExistence type="predicted"/>
<sequence length="250" mass="28610">MASEIKPLSYLTLLKSGQYSDFVIECQGVEFKVHRAIVCPQSTMLERAANGDFREAKEGRIKMTEDDPRILSRVLVFLYTNDYETSSIPKFLQTRIASAERHMADTEPDYGCPGMEELMVHLLVFKSADMLGIEPLKRLASSRFLRGASSRCLDPNFAKPLNLVYEWTREGDEFLRWPVTDICLEKYRDLPSCPATMHVLQMHDPVTWRVITDTELHDRLQEEYQAEILEGLQELQVLLEPYGNDGGQGS</sequence>
<dbReference type="Proteomes" id="UP000019473">
    <property type="component" value="Unassembled WGS sequence"/>
</dbReference>
<dbReference type="RefSeq" id="XP_007754382.1">
    <property type="nucleotide sequence ID" value="XM_007756192.1"/>
</dbReference>
<dbReference type="Pfam" id="PF00651">
    <property type="entry name" value="BTB"/>
    <property type="match status" value="1"/>
</dbReference>